<dbReference type="GO" id="GO:0005654">
    <property type="term" value="C:nucleoplasm"/>
    <property type="evidence" value="ECO:0007669"/>
    <property type="project" value="TreeGrafter"/>
</dbReference>
<dbReference type="Gene3D" id="2.30.29.30">
    <property type="entry name" value="Pleckstrin-homology domain (PH domain)/Phosphotyrosine-binding domain (PTB)"/>
    <property type="match status" value="1"/>
</dbReference>
<accession>A0A4P9WDD9</accession>
<dbReference type="PANTHER" id="PTHR23318">
    <property type="entry name" value="ATP SYNTHASE GAMMA-RELATED"/>
    <property type="match status" value="1"/>
</dbReference>
<feature type="domain" description="PP4R3 EVH1-like" evidence="4">
    <location>
        <begin position="8"/>
        <end position="60"/>
    </location>
</feature>
<dbReference type="InterPro" id="IPR051137">
    <property type="entry name" value="PP4R3-like"/>
</dbReference>
<feature type="domain" description="Serine/threonine-protein phosphatase 4 regulatory subunit 3-like central" evidence="3">
    <location>
        <begin position="104"/>
        <end position="618"/>
    </location>
</feature>
<dbReference type="InterPro" id="IPR011989">
    <property type="entry name" value="ARM-like"/>
</dbReference>
<dbReference type="Pfam" id="PF04802">
    <property type="entry name" value="PP4R3"/>
    <property type="match status" value="1"/>
</dbReference>
<reference evidence="6" key="1">
    <citation type="journal article" date="2018" name="Nat. Microbiol.">
        <title>Leveraging single-cell genomics to expand the fungal tree of life.</title>
        <authorList>
            <person name="Ahrendt S.R."/>
            <person name="Quandt C.A."/>
            <person name="Ciobanu D."/>
            <person name="Clum A."/>
            <person name="Salamov A."/>
            <person name="Andreopoulos B."/>
            <person name="Cheng J.F."/>
            <person name="Woyke T."/>
            <person name="Pelin A."/>
            <person name="Henrissat B."/>
            <person name="Reynolds N.K."/>
            <person name="Benny G.L."/>
            <person name="Smith M.E."/>
            <person name="James T.Y."/>
            <person name="Grigoriev I.V."/>
        </authorList>
    </citation>
    <scope>NUCLEOTIDE SEQUENCE [LARGE SCALE GENOMIC DNA]</scope>
</reference>
<dbReference type="GO" id="GO:0006974">
    <property type="term" value="P:DNA damage response"/>
    <property type="evidence" value="ECO:0007669"/>
    <property type="project" value="TreeGrafter"/>
</dbReference>
<dbReference type="PANTHER" id="PTHR23318:SF0">
    <property type="entry name" value="SERINE_THREONINE-PROTEIN PHOSPHATASE 4 REGULATORY SUBUNIT 3"/>
    <property type="match status" value="1"/>
</dbReference>
<evidence type="ECO:0000256" key="2">
    <source>
        <dbReference type="ARBA" id="ARBA00023242"/>
    </source>
</evidence>
<dbReference type="GO" id="GO:0072542">
    <property type="term" value="F:protein phosphatase activator activity"/>
    <property type="evidence" value="ECO:0007669"/>
    <property type="project" value="TreeGrafter"/>
</dbReference>
<evidence type="ECO:0000259" key="4">
    <source>
        <dbReference type="Pfam" id="PF22972"/>
    </source>
</evidence>
<evidence type="ECO:0000313" key="5">
    <source>
        <dbReference type="EMBL" id="RKO90701.1"/>
    </source>
</evidence>
<gene>
    <name evidence="5" type="ORF">BDK51DRAFT_12245</name>
</gene>
<dbReference type="SUPFAM" id="SSF48371">
    <property type="entry name" value="ARM repeat"/>
    <property type="match status" value="1"/>
</dbReference>
<proteinExistence type="predicted"/>
<sequence length="618" mass="69958">MCLVVRGENDNGVIMNSKIRPEEGYQRQQETLIVWQEPNGCDLALSFQEVNGCEDIWYVLDYTRFHFFNRISHLHLLPKSDPMVTDDFGLNIALPQPSLKNLQELEQTVSTAARNPYTRRHLVTAISETAFIENLLPLLEISEDLESFDDLYRLAAIMRDIICLNDSSVYEYVLKDDIFMKVVGILEYDREFPNMKASHREYLTNHAKFKEVVPIRNPNIVAKIKQTYRAQFLKDVVLARTLDDGTHSGLNQLAFFNQIDIVGYVQQDTEFLTELFAILDASPPDVERKKEAVLFLHEIAGIASSLQGMNRGAFFRTLGEHGLFSIFHHTLLDPDPRIRIAGVAILGFILKHDTSMIRSLCVAQTRQRDEVEKSARADTPSAPPLETPLVELLVKCFLEEEDEGLRSQFADSLVKLLDTSPLDGTEGIVTHPAADAEGEEFLLSFYEKLIGVLLAPILTVDEIALTKADDGATDVLVLDERRASIVGLLCQIVCFAVRQHQIKMKFYIVTYNLLAKVAILLKAREAFVRLGALRVLRTCIGMKDEFYLRNMLKLDVFRAVVDAFEATKGRYNLFNSACLEFFEFIRAVSEGATLNIVAHLVTSFRTQFEGVGYVDTLK</sequence>
<name>A0A4P9WDD9_9FUNG</name>
<dbReference type="GO" id="GO:0030289">
    <property type="term" value="C:protein phosphatase 4 complex"/>
    <property type="evidence" value="ECO:0007669"/>
    <property type="project" value="TreeGrafter"/>
</dbReference>
<organism evidence="5 6">
    <name type="scientific">Blyttiomyces helicus</name>
    <dbReference type="NCBI Taxonomy" id="388810"/>
    <lineage>
        <taxon>Eukaryota</taxon>
        <taxon>Fungi</taxon>
        <taxon>Fungi incertae sedis</taxon>
        <taxon>Chytridiomycota</taxon>
        <taxon>Chytridiomycota incertae sedis</taxon>
        <taxon>Chytridiomycetes</taxon>
        <taxon>Chytridiomycetes incertae sedis</taxon>
        <taxon>Blyttiomyces</taxon>
    </lineage>
</organism>
<evidence type="ECO:0000259" key="3">
    <source>
        <dbReference type="Pfam" id="PF04802"/>
    </source>
</evidence>
<dbReference type="OrthoDB" id="27483at2759"/>
<dbReference type="Proteomes" id="UP000269721">
    <property type="component" value="Unassembled WGS sequence"/>
</dbReference>
<dbReference type="Pfam" id="PF22972">
    <property type="entry name" value="EVH1_PP4R3"/>
    <property type="match status" value="1"/>
</dbReference>
<dbReference type="InterPro" id="IPR011993">
    <property type="entry name" value="PH-like_dom_sf"/>
</dbReference>
<protein>
    <submittedName>
        <fullName evidence="5">Component of IIS longevity pathway SMK-1-domain-containing protein</fullName>
    </submittedName>
</protein>
<dbReference type="EMBL" id="KZ995426">
    <property type="protein sequence ID" value="RKO90701.1"/>
    <property type="molecule type" value="Genomic_DNA"/>
</dbReference>
<dbReference type="AlphaFoldDB" id="A0A4P9WDD9"/>
<dbReference type="InterPro" id="IPR006887">
    <property type="entry name" value="P4R3-like_central_dom"/>
</dbReference>
<feature type="non-terminal residue" evidence="5">
    <location>
        <position position="618"/>
    </location>
</feature>
<evidence type="ECO:0000256" key="1">
    <source>
        <dbReference type="ARBA" id="ARBA00004123"/>
    </source>
</evidence>
<dbReference type="InterPro" id="IPR016024">
    <property type="entry name" value="ARM-type_fold"/>
</dbReference>
<evidence type="ECO:0000313" key="6">
    <source>
        <dbReference type="Proteomes" id="UP000269721"/>
    </source>
</evidence>
<keyword evidence="2" id="KW-0539">Nucleus</keyword>
<dbReference type="Gene3D" id="1.25.10.10">
    <property type="entry name" value="Leucine-rich Repeat Variant"/>
    <property type="match status" value="1"/>
</dbReference>
<keyword evidence="6" id="KW-1185">Reference proteome</keyword>
<comment type="subcellular location">
    <subcellularLocation>
        <location evidence="1">Nucleus</location>
    </subcellularLocation>
</comment>
<dbReference type="InterPro" id="IPR055236">
    <property type="entry name" value="EVH1_PP4R3"/>
</dbReference>